<name>A0A4R6RAK1_9HYPH</name>
<protein>
    <recommendedName>
        <fullName evidence="3">Transcriptional activator HlyU</fullName>
    </recommendedName>
</protein>
<evidence type="ECO:0000313" key="1">
    <source>
        <dbReference type="EMBL" id="TDP82667.1"/>
    </source>
</evidence>
<evidence type="ECO:0008006" key="3">
    <source>
        <dbReference type="Google" id="ProtNLM"/>
    </source>
</evidence>
<dbReference type="Pfam" id="PF10115">
    <property type="entry name" value="HlyU"/>
    <property type="match status" value="1"/>
</dbReference>
<dbReference type="Proteomes" id="UP000294547">
    <property type="component" value="Unassembled WGS sequence"/>
</dbReference>
<evidence type="ECO:0000313" key="2">
    <source>
        <dbReference type="Proteomes" id="UP000294547"/>
    </source>
</evidence>
<dbReference type="AlphaFoldDB" id="A0A4R6RAK1"/>
<proteinExistence type="predicted"/>
<sequence length="93" mass="10053">MSFLKKLFGLGGGAATPAGPAPAFEYKGFLIRATPVAEGGEWRVSGVVVELGEGGRELPFQRADRMSSKDECVEITFQKGRQIIDDHRGRPFG</sequence>
<comment type="caution">
    <text evidence="1">The sequence shown here is derived from an EMBL/GenBank/DDBJ whole genome shotgun (WGS) entry which is preliminary data.</text>
</comment>
<dbReference type="RefSeq" id="WP_126538936.1">
    <property type="nucleotide sequence ID" value="NZ_BSPM01000007.1"/>
</dbReference>
<reference evidence="1 2" key="1">
    <citation type="submission" date="2019-03" db="EMBL/GenBank/DDBJ databases">
        <title>Genomic Encyclopedia of Type Strains, Phase IV (KMG-IV): sequencing the most valuable type-strain genomes for metagenomic binning, comparative biology and taxonomic classification.</title>
        <authorList>
            <person name="Goeker M."/>
        </authorList>
    </citation>
    <scope>NUCLEOTIDE SEQUENCE [LARGE SCALE GENOMIC DNA]</scope>
    <source>
        <strain evidence="1 2">DSM 102969</strain>
    </source>
</reference>
<dbReference type="OrthoDB" id="9800971at2"/>
<dbReference type="EMBL" id="SNXY01000010">
    <property type="protein sequence ID" value="TDP82667.1"/>
    <property type="molecule type" value="Genomic_DNA"/>
</dbReference>
<dbReference type="InterPro" id="IPR018772">
    <property type="entry name" value="Transcription_activator_HlyU"/>
</dbReference>
<gene>
    <name evidence="1" type="ORF">EDD54_3936</name>
</gene>
<organism evidence="1 2">
    <name type="scientific">Oharaeibacter diazotrophicus</name>
    <dbReference type="NCBI Taxonomy" id="1920512"/>
    <lineage>
        <taxon>Bacteria</taxon>
        <taxon>Pseudomonadati</taxon>
        <taxon>Pseudomonadota</taxon>
        <taxon>Alphaproteobacteria</taxon>
        <taxon>Hyphomicrobiales</taxon>
        <taxon>Pleomorphomonadaceae</taxon>
        <taxon>Oharaeibacter</taxon>
    </lineage>
</organism>
<keyword evidence="2" id="KW-1185">Reference proteome</keyword>
<accession>A0A4R6RAK1</accession>